<dbReference type="AlphaFoldDB" id="A0AAW1MG71"/>
<proteinExistence type="predicted"/>
<keyword evidence="3" id="KW-1185">Reference proteome</keyword>
<organism evidence="2 3">
    <name type="scientific">Popillia japonica</name>
    <name type="common">Japanese beetle</name>
    <dbReference type="NCBI Taxonomy" id="7064"/>
    <lineage>
        <taxon>Eukaryota</taxon>
        <taxon>Metazoa</taxon>
        <taxon>Ecdysozoa</taxon>
        <taxon>Arthropoda</taxon>
        <taxon>Hexapoda</taxon>
        <taxon>Insecta</taxon>
        <taxon>Pterygota</taxon>
        <taxon>Neoptera</taxon>
        <taxon>Endopterygota</taxon>
        <taxon>Coleoptera</taxon>
        <taxon>Polyphaga</taxon>
        <taxon>Scarabaeiformia</taxon>
        <taxon>Scarabaeidae</taxon>
        <taxon>Rutelinae</taxon>
        <taxon>Popillia</taxon>
    </lineage>
</organism>
<dbReference type="Proteomes" id="UP001458880">
    <property type="component" value="Unassembled WGS sequence"/>
</dbReference>
<gene>
    <name evidence="2" type="ORF">QE152_g7188</name>
</gene>
<evidence type="ECO:0000313" key="3">
    <source>
        <dbReference type="Proteomes" id="UP001458880"/>
    </source>
</evidence>
<dbReference type="PANTHER" id="PTHR23330">
    <property type="entry name" value="P300 TRANSCRIPTIONAL COFACTOR JMY-RELATED"/>
    <property type="match status" value="1"/>
</dbReference>
<dbReference type="PANTHER" id="PTHR23330:SF9">
    <property type="entry name" value="PROLINE-RICH PROTEIN 11"/>
    <property type="match status" value="1"/>
</dbReference>
<feature type="region of interest" description="Disordered" evidence="1">
    <location>
        <begin position="286"/>
        <end position="334"/>
    </location>
</feature>
<reference evidence="2 3" key="1">
    <citation type="journal article" date="2024" name="BMC Genomics">
        <title>De novo assembly and annotation of Popillia japonica's genome with initial clues to its potential as an invasive pest.</title>
        <authorList>
            <person name="Cucini C."/>
            <person name="Boschi S."/>
            <person name="Funari R."/>
            <person name="Cardaioli E."/>
            <person name="Iannotti N."/>
            <person name="Marturano G."/>
            <person name="Paoli F."/>
            <person name="Bruttini M."/>
            <person name="Carapelli A."/>
            <person name="Frati F."/>
            <person name="Nardi F."/>
        </authorList>
    </citation>
    <scope>NUCLEOTIDE SEQUENCE [LARGE SCALE GENOMIC DNA]</scope>
    <source>
        <strain evidence="2">DMR45628</strain>
    </source>
</reference>
<name>A0AAW1MG71_POPJA</name>
<evidence type="ECO:0000313" key="2">
    <source>
        <dbReference type="EMBL" id="KAK9745181.1"/>
    </source>
</evidence>
<evidence type="ECO:0000256" key="1">
    <source>
        <dbReference type="SAM" id="MobiDB-lite"/>
    </source>
</evidence>
<feature type="compositionally biased region" description="Basic residues" evidence="1">
    <location>
        <begin position="423"/>
        <end position="432"/>
    </location>
</feature>
<dbReference type="EMBL" id="JASPKY010000051">
    <property type="protein sequence ID" value="KAK9745181.1"/>
    <property type="molecule type" value="Genomic_DNA"/>
</dbReference>
<accession>A0AAW1MG71</accession>
<feature type="region of interest" description="Disordered" evidence="1">
    <location>
        <begin position="382"/>
        <end position="435"/>
    </location>
</feature>
<protein>
    <submittedName>
        <fullName evidence="2">Uncharacterized protein</fullName>
    </submittedName>
</protein>
<sequence>MSLLNPQLKTVSTPIEKMQKTDKILENMAKNILVSHLDRRLHSTEKNSINHYNNFSPKTPNNRNLNTSKCDGKVLTQKINKLDSCISKRKIYNSVSPKKINDISGRINRNAKDSSRSRLQSVRNDPVIVPKTFSPQRRSFVKSNNVLNVSNSGIYTRFMTNIKKLHSRYSTRWYNVVKDVCVGLGITVRRKLSSVCLPNENNSSAESEVIEIKPKKQKACYRCKNYEEQVLTLSTKILDLDKELHENKEKMTNLSEEIDKIKVDLTELDVVKQKLRDIEERIDKKLSLSSGAISSPPPPPPPIPPPPPPLPSSASSPSVSRTVKATVSRKVEKKNCENSRPVISLNDILNVKLKKTSDKPRLTRRATQPFVSVEMLRQIKLRPTSRSQTPVSIKDVSTPSSLSSSSPASNLTKLLSNGDPNMRRLKRLRRSSRYSFDDSRKLLLRRERNSADDS</sequence>
<feature type="compositionally biased region" description="Low complexity" evidence="1">
    <location>
        <begin position="397"/>
        <end position="412"/>
    </location>
</feature>
<comment type="caution">
    <text evidence="2">The sequence shown here is derived from an EMBL/GenBank/DDBJ whole genome shotgun (WGS) entry which is preliminary data.</text>
</comment>
<feature type="compositionally biased region" description="Pro residues" evidence="1">
    <location>
        <begin position="295"/>
        <end position="311"/>
    </location>
</feature>